<accession>A0A401G232</accession>
<protein>
    <submittedName>
        <fullName evidence="1">Uncharacterized protein</fullName>
    </submittedName>
</protein>
<dbReference type="AlphaFoldDB" id="A0A401G232"/>
<name>A0A401G232_9BACT</name>
<reference evidence="2" key="2">
    <citation type="submission" date="2019-01" db="EMBL/GenBank/DDBJ databases">
        <title>Genome sequence of Desulfonema ishimotonii strain Tokyo 01.</title>
        <authorList>
            <person name="Fukui M."/>
        </authorList>
    </citation>
    <scope>NUCLEOTIDE SEQUENCE [LARGE SCALE GENOMIC DNA]</scope>
    <source>
        <strain evidence="2">Tokyo 01</strain>
    </source>
</reference>
<gene>
    <name evidence="1" type="ORF">DENIS_4271</name>
</gene>
<proteinExistence type="predicted"/>
<dbReference type="Proteomes" id="UP000288096">
    <property type="component" value="Unassembled WGS sequence"/>
</dbReference>
<dbReference type="Pfam" id="PF19676">
    <property type="entry name" value="DUF6178"/>
    <property type="match status" value="1"/>
</dbReference>
<evidence type="ECO:0000313" key="1">
    <source>
        <dbReference type="EMBL" id="GBC63277.1"/>
    </source>
</evidence>
<organism evidence="1 2">
    <name type="scientific">Desulfonema ishimotonii</name>
    <dbReference type="NCBI Taxonomy" id="45657"/>
    <lineage>
        <taxon>Bacteria</taxon>
        <taxon>Pseudomonadati</taxon>
        <taxon>Thermodesulfobacteriota</taxon>
        <taxon>Desulfobacteria</taxon>
        <taxon>Desulfobacterales</taxon>
        <taxon>Desulfococcaceae</taxon>
        <taxon>Desulfonema</taxon>
    </lineage>
</organism>
<sequence length="576" mass="66530">MNQEPEQKQRLEMRLRELADRRREILSLPPEKALARIINERQPLPLVHSFPEEDFYFLIHDIGLGDSIELLGMASDRQWEYLFDAEIWHRDHVLLPAVTRWMSLLMKADPDRLIRWAAHGKVDLTEYYLFRNIEVAVREHDQDPADLGDGFVTEDDVFYVRFRDLPPRPDSDSGDGEDRETFLSGFLKRLSDYDHIRYQQILLESASIIPAEAEEELYRLRNVRRAEKGFQPAEEAVGIYQPILPDALRHMPRKVIAFPEPDAVRLPVPLYPASVLEGDNLFTRALATIDGAGILGQLQTEFAGLCNQILSADQQVIRDRGELRQVVRKACGYMSIGLDALTDGATEEKTTGRAASLIKNYPLFQIFRTGYGQALELKWRAERWFRESWLRSRELPLSFWGEEWLGVLGGLLIKKPLFFDNYETGKIYREFESVADIRRTAAVLDEIVAADTLFGLTDLPTQAPTDRMVIWQNWLLTLWAREQIGLEPGVFSIPLNRFRPFFRDLWTGEGSHRTIRDTVRTDFLNWLSHKTGLPDHEVSLRLGNRLEALFRAVESEYGPVADKDLDPRYVPHFLLA</sequence>
<reference evidence="2" key="1">
    <citation type="submission" date="2017-11" db="EMBL/GenBank/DDBJ databases">
        <authorList>
            <person name="Watanabe M."/>
            <person name="Kojima H."/>
        </authorList>
    </citation>
    <scope>NUCLEOTIDE SEQUENCE [LARGE SCALE GENOMIC DNA]</scope>
    <source>
        <strain evidence="2">Tokyo 01</strain>
    </source>
</reference>
<keyword evidence="2" id="KW-1185">Reference proteome</keyword>
<dbReference type="InterPro" id="IPR045750">
    <property type="entry name" value="DUF6178"/>
</dbReference>
<dbReference type="EMBL" id="BEXT01000001">
    <property type="protein sequence ID" value="GBC63277.1"/>
    <property type="molecule type" value="Genomic_DNA"/>
</dbReference>
<evidence type="ECO:0000313" key="2">
    <source>
        <dbReference type="Proteomes" id="UP000288096"/>
    </source>
</evidence>
<comment type="caution">
    <text evidence="1">The sequence shown here is derived from an EMBL/GenBank/DDBJ whole genome shotgun (WGS) entry which is preliminary data.</text>
</comment>